<dbReference type="GO" id="GO:0016791">
    <property type="term" value="F:phosphatase activity"/>
    <property type="evidence" value="ECO:0007669"/>
    <property type="project" value="TreeGrafter"/>
</dbReference>
<name>A0A1E4RFI4_9ASCO</name>
<dbReference type="Gene3D" id="3.40.50.1240">
    <property type="entry name" value="Phosphoglycerate mutase-like"/>
    <property type="match status" value="1"/>
</dbReference>
<dbReference type="InterPro" id="IPR013078">
    <property type="entry name" value="His_Pase_superF_clade-1"/>
</dbReference>
<dbReference type="PANTHER" id="PTHR48100">
    <property type="entry name" value="BROAD-SPECIFICITY PHOSPHATASE YOR283W-RELATED"/>
    <property type="match status" value="1"/>
</dbReference>
<dbReference type="GO" id="GO:0005737">
    <property type="term" value="C:cytoplasm"/>
    <property type="evidence" value="ECO:0007669"/>
    <property type="project" value="TreeGrafter"/>
</dbReference>
<protein>
    <submittedName>
        <fullName evidence="1">Phosphoglycerate mutase-like protein</fullName>
    </submittedName>
</protein>
<gene>
    <name evidence="1" type="ORF">HYPBUDRAFT_153572</name>
</gene>
<dbReference type="InterPro" id="IPR050275">
    <property type="entry name" value="PGM_Phosphatase"/>
</dbReference>
<proteinExistence type="predicted"/>
<dbReference type="InterPro" id="IPR029033">
    <property type="entry name" value="His_PPase_superfam"/>
</dbReference>
<organism evidence="1 2">
    <name type="scientific">Hyphopichia burtonii NRRL Y-1933</name>
    <dbReference type="NCBI Taxonomy" id="984485"/>
    <lineage>
        <taxon>Eukaryota</taxon>
        <taxon>Fungi</taxon>
        <taxon>Dikarya</taxon>
        <taxon>Ascomycota</taxon>
        <taxon>Saccharomycotina</taxon>
        <taxon>Pichiomycetes</taxon>
        <taxon>Debaryomycetaceae</taxon>
        <taxon>Hyphopichia</taxon>
    </lineage>
</organism>
<accession>A0A1E4RFI4</accession>
<dbReference type="OrthoDB" id="496981at2759"/>
<evidence type="ECO:0000313" key="2">
    <source>
        <dbReference type="Proteomes" id="UP000095085"/>
    </source>
</evidence>
<dbReference type="RefSeq" id="XP_020075096.1">
    <property type="nucleotide sequence ID" value="XM_020221614.1"/>
</dbReference>
<reference evidence="2" key="1">
    <citation type="submission" date="2016-05" db="EMBL/GenBank/DDBJ databases">
        <title>Comparative genomics of biotechnologically important yeasts.</title>
        <authorList>
            <consortium name="DOE Joint Genome Institute"/>
            <person name="Riley R."/>
            <person name="Haridas S."/>
            <person name="Wolfe K.H."/>
            <person name="Lopes M.R."/>
            <person name="Hittinger C.T."/>
            <person name="Goker M."/>
            <person name="Salamov A."/>
            <person name="Wisecaver J."/>
            <person name="Long T.M."/>
            <person name="Aerts A.L."/>
            <person name="Barry K."/>
            <person name="Choi C."/>
            <person name="Clum A."/>
            <person name="Coughlan A.Y."/>
            <person name="Deshpande S."/>
            <person name="Douglass A.P."/>
            <person name="Hanson S.J."/>
            <person name="Klenk H.-P."/>
            <person name="Labutti K."/>
            <person name="Lapidus A."/>
            <person name="Lindquist E."/>
            <person name="Lipzen A."/>
            <person name="Meier-Kolthoff J.P."/>
            <person name="Ohm R.A."/>
            <person name="Otillar R.P."/>
            <person name="Pangilinan J."/>
            <person name="Peng Y."/>
            <person name="Rokas A."/>
            <person name="Rosa C.A."/>
            <person name="Scheuner C."/>
            <person name="Sibirny A.A."/>
            <person name="Slot J.C."/>
            <person name="Stielow J.B."/>
            <person name="Sun H."/>
            <person name="Kurtzman C.P."/>
            <person name="Blackwell M."/>
            <person name="Grigoriev I.V."/>
            <person name="Jeffries T.W."/>
        </authorList>
    </citation>
    <scope>NUCLEOTIDE SEQUENCE [LARGE SCALE GENOMIC DNA]</scope>
    <source>
        <strain evidence="2">NRRL Y-1933</strain>
    </source>
</reference>
<dbReference type="Proteomes" id="UP000095085">
    <property type="component" value="Unassembled WGS sequence"/>
</dbReference>
<dbReference type="GeneID" id="30996163"/>
<dbReference type="PANTHER" id="PTHR48100:SF1">
    <property type="entry name" value="HISTIDINE PHOSPHATASE FAMILY PROTEIN-RELATED"/>
    <property type="match status" value="1"/>
</dbReference>
<dbReference type="SUPFAM" id="SSF53254">
    <property type="entry name" value="Phosphoglycerate mutase-like"/>
    <property type="match status" value="1"/>
</dbReference>
<keyword evidence="2" id="KW-1185">Reference proteome</keyword>
<dbReference type="AlphaFoldDB" id="A0A1E4RFI4"/>
<dbReference type="CDD" id="cd07067">
    <property type="entry name" value="HP_PGM_like"/>
    <property type="match status" value="1"/>
</dbReference>
<sequence>MNSVPTQADFQDAHLSLTGEEQKYRERLQEYSETRFSNTDLVYPWSFETVPGFFKQADDKTDDMEFDYLQEGFGKLKPWEQVQKEIEQLNANASDNEVYKIIFCGRHGQGYHNVIVSKYGYEEWDKKWHSLTKDGDITYAPDPELTSLGIEQAKANNEAWKREIKAGCPIPTKFYSSPLQRSCYTLLYTWDGIPQKNPPVITETIRETMGLNLCDKRSSRQTIKDRFGPHGFIIDDLVTERDDLYLNVYREKLHEHAIRVNSFLQSVFDQDWNPDECKVDKKSALENSYVSTTTHAGCIRAFILVVGHRRFTIPTGGMIPLVVKATRRV</sequence>
<dbReference type="EMBL" id="KV454543">
    <property type="protein sequence ID" value="ODV66029.1"/>
    <property type="molecule type" value="Genomic_DNA"/>
</dbReference>
<evidence type="ECO:0000313" key="1">
    <source>
        <dbReference type="EMBL" id="ODV66029.1"/>
    </source>
</evidence>